<dbReference type="OrthoDB" id="2431110at2759"/>
<accession>A0A8H7VMN1</accession>
<evidence type="ECO:0000313" key="2">
    <source>
        <dbReference type="EMBL" id="KAG2228291.1"/>
    </source>
</evidence>
<sequence length="196" mass="22090">MQVLANGIVLPPDYVTLKQKIANRFPFMASNDWKSWCLVYSPLVLDVFYWCSTTTWCTPAEISTPSESPTSSEPPASAGPPASEAGRKRPVEEDLKLMALTMVNIVKSMKTKSKENIMIDDSARKCFSDKDKEKQIVDRLLKKRKFFRCCLIIHSYYIVLKRITIHLVLSNIARTEPNVVRLIAGGLNIGALPKDK</sequence>
<feature type="region of interest" description="Disordered" evidence="1">
    <location>
        <begin position="62"/>
        <end position="88"/>
    </location>
</feature>
<dbReference type="Proteomes" id="UP000646827">
    <property type="component" value="Unassembled WGS sequence"/>
</dbReference>
<feature type="compositionally biased region" description="Low complexity" evidence="1">
    <location>
        <begin position="62"/>
        <end position="84"/>
    </location>
</feature>
<proteinExistence type="predicted"/>
<organism evidence="2 3">
    <name type="scientific">Circinella minor</name>
    <dbReference type="NCBI Taxonomy" id="1195481"/>
    <lineage>
        <taxon>Eukaryota</taxon>
        <taxon>Fungi</taxon>
        <taxon>Fungi incertae sedis</taxon>
        <taxon>Mucoromycota</taxon>
        <taxon>Mucoromycotina</taxon>
        <taxon>Mucoromycetes</taxon>
        <taxon>Mucorales</taxon>
        <taxon>Lichtheimiaceae</taxon>
        <taxon>Circinella</taxon>
    </lineage>
</organism>
<evidence type="ECO:0000313" key="3">
    <source>
        <dbReference type="Proteomes" id="UP000646827"/>
    </source>
</evidence>
<comment type="caution">
    <text evidence="2">The sequence shown here is derived from an EMBL/GenBank/DDBJ whole genome shotgun (WGS) entry which is preliminary data.</text>
</comment>
<dbReference type="AlphaFoldDB" id="A0A8H7VMN1"/>
<name>A0A8H7VMN1_9FUNG</name>
<evidence type="ECO:0000256" key="1">
    <source>
        <dbReference type="SAM" id="MobiDB-lite"/>
    </source>
</evidence>
<gene>
    <name evidence="2" type="ORF">INT45_011083</name>
</gene>
<dbReference type="EMBL" id="JAEPRB010000001">
    <property type="protein sequence ID" value="KAG2228291.1"/>
    <property type="molecule type" value="Genomic_DNA"/>
</dbReference>
<protein>
    <submittedName>
        <fullName evidence="2">Uncharacterized protein</fullName>
    </submittedName>
</protein>
<keyword evidence="3" id="KW-1185">Reference proteome</keyword>
<reference evidence="2 3" key="1">
    <citation type="submission" date="2020-12" db="EMBL/GenBank/DDBJ databases">
        <title>Metabolic potential, ecology and presence of endohyphal bacteria is reflected in genomic diversity of Mucoromycotina.</title>
        <authorList>
            <person name="Muszewska A."/>
            <person name="Okrasinska A."/>
            <person name="Steczkiewicz K."/>
            <person name="Drgas O."/>
            <person name="Orlowska M."/>
            <person name="Perlinska-Lenart U."/>
            <person name="Aleksandrzak-Piekarczyk T."/>
            <person name="Szatraj K."/>
            <person name="Zielenkiewicz U."/>
            <person name="Pilsyk S."/>
            <person name="Malc E."/>
            <person name="Mieczkowski P."/>
            <person name="Kruszewska J.S."/>
            <person name="Biernat P."/>
            <person name="Pawlowska J."/>
        </authorList>
    </citation>
    <scope>NUCLEOTIDE SEQUENCE [LARGE SCALE GENOMIC DNA]</scope>
    <source>
        <strain evidence="2 3">CBS 142.35</strain>
    </source>
</reference>